<protein>
    <submittedName>
        <fullName evidence="2">Uncharacterized protein</fullName>
    </submittedName>
</protein>
<feature type="region of interest" description="Disordered" evidence="1">
    <location>
        <begin position="1"/>
        <end position="30"/>
    </location>
</feature>
<evidence type="ECO:0000313" key="2">
    <source>
        <dbReference type="EMBL" id="WTS19147.1"/>
    </source>
</evidence>
<name>A0AAU1UPH0_9ACTN</name>
<organism evidence="2">
    <name type="scientific">Streptomyces sp. NBC_00119</name>
    <dbReference type="NCBI Taxonomy" id="2975659"/>
    <lineage>
        <taxon>Bacteria</taxon>
        <taxon>Bacillati</taxon>
        <taxon>Actinomycetota</taxon>
        <taxon>Actinomycetes</taxon>
        <taxon>Kitasatosporales</taxon>
        <taxon>Streptomycetaceae</taxon>
        <taxon>Streptomyces</taxon>
    </lineage>
</organism>
<sequence>MPSFLPGGSMPGMAKVTTRRPCSPPPNTWGAAQRTSAWPGCCTTDHSPQTLLIQGTVSTGHVEAHLAVGTITLGCIRVAQRAQGVRAAWEEAVKL</sequence>
<proteinExistence type="predicted"/>
<evidence type="ECO:0000256" key="1">
    <source>
        <dbReference type="SAM" id="MobiDB-lite"/>
    </source>
</evidence>
<gene>
    <name evidence="2" type="ORF">OHU69_47250</name>
</gene>
<dbReference type="AlphaFoldDB" id="A0AAU1UPH0"/>
<accession>A0AAU1UPH0</accession>
<reference evidence="2" key="1">
    <citation type="submission" date="2022-10" db="EMBL/GenBank/DDBJ databases">
        <title>The complete genomes of actinobacterial strains from the NBC collection.</title>
        <authorList>
            <person name="Joergensen T.S."/>
            <person name="Alvarez Arevalo M."/>
            <person name="Sterndorff E.B."/>
            <person name="Faurdal D."/>
            <person name="Vuksanovic O."/>
            <person name="Mourched A.-S."/>
            <person name="Charusanti P."/>
            <person name="Shaw S."/>
            <person name="Blin K."/>
            <person name="Weber T."/>
        </authorList>
    </citation>
    <scope>NUCLEOTIDE SEQUENCE</scope>
    <source>
        <strain evidence="2">NBC_00119</strain>
    </source>
</reference>
<dbReference type="EMBL" id="CP108195">
    <property type="protein sequence ID" value="WTS19147.1"/>
    <property type="molecule type" value="Genomic_DNA"/>
</dbReference>